<dbReference type="GO" id="GO:0016787">
    <property type="term" value="F:hydrolase activity"/>
    <property type="evidence" value="ECO:0007669"/>
    <property type="project" value="UniProtKB-KW"/>
</dbReference>
<organism evidence="8 9">
    <name type="scientific">Moschus moschiferus</name>
    <name type="common">Siberian musk deer</name>
    <name type="synonym">Moschus sibiricus</name>
    <dbReference type="NCBI Taxonomy" id="68415"/>
    <lineage>
        <taxon>Eukaryota</taxon>
        <taxon>Metazoa</taxon>
        <taxon>Chordata</taxon>
        <taxon>Craniata</taxon>
        <taxon>Vertebrata</taxon>
        <taxon>Euteleostomi</taxon>
        <taxon>Mammalia</taxon>
        <taxon>Eutheria</taxon>
        <taxon>Laurasiatheria</taxon>
        <taxon>Artiodactyla</taxon>
        <taxon>Ruminantia</taxon>
        <taxon>Pecora</taxon>
        <taxon>Moschidae</taxon>
        <taxon>Moschus</taxon>
    </lineage>
</organism>
<evidence type="ECO:0000256" key="1">
    <source>
        <dbReference type="ARBA" id="ARBA00022679"/>
    </source>
</evidence>
<keyword evidence="1" id="KW-0808">Transferase</keyword>
<sequence>MIGTALGMLGQMMGPVLQPVAYLSKQLDEVARGWPTCLRAVAATAFMVKEASKLTLGQPTTVYMAISGCPGNLNCCKSEGSICLGPQF</sequence>
<keyword evidence="3" id="KW-0540">Nuclease</keyword>
<reference evidence="8" key="2">
    <citation type="submission" date="2025-09" db="UniProtKB">
        <authorList>
            <consortium name="Ensembl"/>
        </authorList>
    </citation>
    <scope>IDENTIFICATION</scope>
</reference>
<protein>
    <recommendedName>
        <fullName evidence="7">Reverse transcriptase RNase H-like domain-containing protein</fullName>
    </recommendedName>
</protein>
<dbReference type="Pfam" id="PF17917">
    <property type="entry name" value="RT_RNaseH"/>
    <property type="match status" value="1"/>
</dbReference>
<evidence type="ECO:0000256" key="5">
    <source>
        <dbReference type="ARBA" id="ARBA00022801"/>
    </source>
</evidence>
<dbReference type="Proteomes" id="UP000694544">
    <property type="component" value="Unplaced"/>
</dbReference>
<evidence type="ECO:0000256" key="3">
    <source>
        <dbReference type="ARBA" id="ARBA00022722"/>
    </source>
</evidence>
<dbReference type="GO" id="GO:0003964">
    <property type="term" value="F:RNA-directed DNA polymerase activity"/>
    <property type="evidence" value="ECO:0007669"/>
    <property type="project" value="UniProtKB-KW"/>
</dbReference>
<evidence type="ECO:0000259" key="7">
    <source>
        <dbReference type="Pfam" id="PF17917"/>
    </source>
</evidence>
<keyword evidence="9" id="KW-1185">Reference proteome</keyword>
<keyword evidence="6" id="KW-0695">RNA-directed DNA polymerase</keyword>
<dbReference type="GeneTree" id="ENSGT01100000263885"/>
<dbReference type="SUPFAM" id="SSF56672">
    <property type="entry name" value="DNA/RNA polymerases"/>
    <property type="match status" value="1"/>
</dbReference>
<dbReference type="GO" id="GO:0004519">
    <property type="term" value="F:endonuclease activity"/>
    <property type="evidence" value="ECO:0007669"/>
    <property type="project" value="UniProtKB-KW"/>
</dbReference>
<keyword evidence="5" id="KW-0378">Hydrolase</keyword>
<dbReference type="Ensembl" id="ENSMMST00000005385.1">
    <property type="protein sequence ID" value="ENSMMSP00000004950.1"/>
    <property type="gene ID" value="ENSMMSG00000003726.1"/>
</dbReference>
<keyword evidence="4" id="KW-0255">Endonuclease</keyword>
<evidence type="ECO:0000256" key="6">
    <source>
        <dbReference type="ARBA" id="ARBA00022918"/>
    </source>
</evidence>
<evidence type="ECO:0000313" key="9">
    <source>
        <dbReference type="Proteomes" id="UP000694544"/>
    </source>
</evidence>
<feature type="domain" description="Reverse transcriptase RNase H-like" evidence="7">
    <location>
        <begin position="8"/>
        <end position="64"/>
    </location>
</feature>
<keyword evidence="2" id="KW-0548">Nucleotidyltransferase</keyword>
<proteinExistence type="predicted"/>
<name>A0A8C6CTW8_MOSMO</name>
<reference evidence="8" key="1">
    <citation type="submission" date="2025-08" db="UniProtKB">
        <authorList>
            <consortium name="Ensembl"/>
        </authorList>
    </citation>
    <scope>IDENTIFICATION</scope>
</reference>
<accession>A0A8C6CTW8</accession>
<dbReference type="Gene3D" id="3.10.20.370">
    <property type="match status" value="1"/>
</dbReference>
<evidence type="ECO:0000256" key="4">
    <source>
        <dbReference type="ARBA" id="ARBA00022759"/>
    </source>
</evidence>
<evidence type="ECO:0000256" key="2">
    <source>
        <dbReference type="ARBA" id="ARBA00022695"/>
    </source>
</evidence>
<dbReference type="InterPro" id="IPR041373">
    <property type="entry name" value="RT_RNaseH"/>
</dbReference>
<dbReference type="AlphaFoldDB" id="A0A8C6CTW8"/>
<evidence type="ECO:0000313" key="8">
    <source>
        <dbReference type="Ensembl" id="ENSMMSP00000004950.1"/>
    </source>
</evidence>
<dbReference type="InterPro" id="IPR043502">
    <property type="entry name" value="DNA/RNA_pol_sf"/>
</dbReference>